<feature type="domain" description="CzcB-like C-terminal circularly permuted SH3-like" evidence="8">
    <location>
        <begin position="435"/>
        <end position="495"/>
    </location>
</feature>
<dbReference type="RefSeq" id="WP_085884342.1">
    <property type="nucleotide sequence ID" value="NZ_FWFR01000002.1"/>
</dbReference>
<dbReference type="InterPro" id="IPR058649">
    <property type="entry name" value="CzcB_C"/>
</dbReference>
<dbReference type="InterPro" id="IPR058792">
    <property type="entry name" value="Beta-barrel_RND_2"/>
</dbReference>
<name>A0A1Y5TK77_9PROT</name>
<dbReference type="Proteomes" id="UP000193200">
    <property type="component" value="Unassembled WGS sequence"/>
</dbReference>
<evidence type="ECO:0000259" key="5">
    <source>
        <dbReference type="Pfam" id="PF13115"/>
    </source>
</evidence>
<dbReference type="FunFam" id="2.40.30.170:FF:000010">
    <property type="entry name" value="Efflux RND transporter periplasmic adaptor subunit"/>
    <property type="match status" value="1"/>
</dbReference>
<evidence type="ECO:0000259" key="7">
    <source>
        <dbReference type="Pfam" id="PF25954"/>
    </source>
</evidence>
<dbReference type="GO" id="GO:0060003">
    <property type="term" value="P:copper ion export"/>
    <property type="evidence" value="ECO:0007669"/>
    <property type="project" value="TreeGrafter"/>
</dbReference>
<dbReference type="GO" id="GO:0030288">
    <property type="term" value="C:outer membrane-bounded periplasmic space"/>
    <property type="evidence" value="ECO:0007669"/>
    <property type="project" value="TreeGrafter"/>
</dbReference>
<keyword evidence="3" id="KW-0732">Signal</keyword>
<dbReference type="EMBL" id="FWFR01000002">
    <property type="protein sequence ID" value="SLN66011.1"/>
    <property type="molecule type" value="Genomic_DNA"/>
</dbReference>
<evidence type="ECO:0000256" key="2">
    <source>
        <dbReference type="ARBA" id="ARBA00022448"/>
    </source>
</evidence>
<evidence type="ECO:0000256" key="1">
    <source>
        <dbReference type="ARBA" id="ARBA00009477"/>
    </source>
</evidence>
<keyword evidence="2" id="KW-0813">Transport</keyword>
<dbReference type="Pfam" id="PF25954">
    <property type="entry name" value="Beta-barrel_RND_2"/>
    <property type="match status" value="1"/>
</dbReference>
<dbReference type="GO" id="GO:0015679">
    <property type="term" value="P:plasma membrane copper ion transport"/>
    <property type="evidence" value="ECO:0007669"/>
    <property type="project" value="TreeGrafter"/>
</dbReference>
<dbReference type="SUPFAM" id="SSF111369">
    <property type="entry name" value="HlyD-like secretion proteins"/>
    <property type="match status" value="1"/>
</dbReference>
<accession>A0A1Y5TK77</accession>
<feature type="domain" description="CusB-like beta-barrel" evidence="7">
    <location>
        <begin position="351"/>
        <end position="427"/>
    </location>
</feature>
<dbReference type="PANTHER" id="PTHR30097">
    <property type="entry name" value="CATION EFFLUX SYSTEM PROTEIN CUSB"/>
    <property type="match status" value="1"/>
</dbReference>
<dbReference type="GO" id="GO:0022857">
    <property type="term" value="F:transmembrane transporter activity"/>
    <property type="evidence" value="ECO:0007669"/>
    <property type="project" value="InterPro"/>
</dbReference>
<dbReference type="AlphaFoldDB" id="A0A1Y5TK77"/>
<dbReference type="InterPro" id="IPR058790">
    <property type="entry name" value="BSH_CusB"/>
</dbReference>
<keyword evidence="4" id="KW-0406">Ion transport</keyword>
<dbReference type="InterPro" id="IPR051909">
    <property type="entry name" value="MFP_Cation_Efflux"/>
</dbReference>
<dbReference type="FunCoup" id="A0A1Y5TK77">
    <property type="interactions" value="128"/>
</dbReference>
<dbReference type="GO" id="GO:0046914">
    <property type="term" value="F:transition metal ion binding"/>
    <property type="evidence" value="ECO:0007669"/>
    <property type="project" value="TreeGrafter"/>
</dbReference>
<dbReference type="Gene3D" id="2.40.420.20">
    <property type="match status" value="1"/>
</dbReference>
<evidence type="ECO:0000259" key="8">
    <source>
        <dbReference type="Pfam" id="PF25975"/>
    </source>
</evidence>
<feature type="domain" description="CusB-like barrel-sandwich hybrid" evidence="6">
    <location>
        <begin position="230"/>
        <end position="347"/>
    </location>
</feature>
<dbReference type="NCBIfam" id="TIGR01730">
    <property type="entry name" value="RND_mfp"/>
    <property type="match status" value="1"/>
</dbReference>
<dbReference type="GO" id="GO:0016020">
    <property type="term" value="C:membrane"/>
    <property type="evidence" value="ECO:0007669"/>
    <property type="project" value="InterPro"/>
</dbReference>
<gene>
    <name evidence="9" type="primary">cusB</name>
    <name evidence="9" type="ORF">OCH7691_03035</name>
</gene>
<comment type="similarity">
    <text evidence="1">Belongs to the membrane fusion protein (MFP) (TC 8.A.1) family.</text>
</comment>
<evidence type="ECO:0000313" key="10">
    <source>
        <dbReference type="Proteomes" id="UP000193200"/>
    </source>
</evidence>
<dbReference type="InterPro" id="IPR032693">
    <property type="entry name" value="YtkA-like_dom"/>
</dbReference>
<dbReference type="Pfam" id="PF25975">
    <property type="entry name" value="CzcB_C"/>
    <property type="match status" value="1"/>
</dbReference>
<protein>
    <submittedName>
        <fullName evidence="9">Cation efflux system protein CusB</fullName>
    </submittedName>
</protein>
<dbReference type="PANTHER" id="PTHR30097:SF15">
    <property type="entry name" value="CATION EFFLUX SYSTEM PROTEIN CUSB"/>
    <property type="match status" value="1"/>
</dbReference>
<dbReference type="OrthoDB" id="9806939at2"/>
<reference evidence="9 10" key="1">
    <citation type="submission" date="2017-03" db="EMBL/GenBank/DDBJ databases">
        <authorList>
            <person name="Afonso C.L."/>
            <person name="Miller P.J."/>
            <person name="Scott M.A."/>
            <person name="Spackman E."/>
            <person name="Goraichik I."/>
            <person name="Dimitrov K.M."/>
            <person name="Suarez D.L."/>
            <person name="Swayne D.E."/>
        </authorList>
    </citation>
    <scope>NUCLEOTIDE SEQUENCE [LARGE SCALE GENOMIC DNA]</scope>
    <source>
        <strain evidence="9 10">CECT 7691</strain>
    </source>
</reference>
<dbReference type="InParanoid" id="A0A1Y5TK77"/>
<proteinExistence type="inferred from homology"/>
<sequence>MSRKVAVPAVTILVTALVLLGNWIAASAQAPSFRFEPISSEISVGKAVPIAVRLVGADGQPVSTASATLTSTRLDMGPDGMAMMEAHLTPIDTDEPGVFAFTADIVMAGRWALTVEATLRDAGRAVRGEVIFTAAEKQSNAEPESGQRRILYYRNPMGLPDVSPVPKKDWMGMDYIPVYEEEMSGPPGTVRVSVEKVQRAGVRTSSVEHHRLIRTVRGSGIIAVDESRLTVITAKFDGFVNRLDVRTTGEAVRAGQPLLTAWIESSHLLRRMSDLATARPNTGPDAETAARNLRLFDVPESVITEIKRTRSTVRAMEFVAPSDGTVLEKPAIDGMRFSAGDELFRIADLSRVWVVVDVAEQELPFLQVGQAAYLALPSQPGRTLEGQVAFIYPELNAATRSVRVRILIPNPDGRLKLGLFVHAEIRAQVSDEPVLAIASSAVVDDGSRRVAFVARGDGLFEPRDITLGARAGSLVEVIEGLSAGEQVVVNGTFLIDAESNLQTALTAFTAESADE</sequence>
<dbReference type="Gene3D" id="2.40.30.170">
    <property type="match status" value="1"/>
</dbReference>
<evidence type="ECO:0000256" key="3">
    <source>
        <dbReference type="ARBA" id="ARBA00022729"/>
    </source>
</evidence>
<dbReference type="Pfam" id="PF13115">
    <property type="entry name" value="YtkA"/>
    <property type="match status" value="1"/>
</dbReference>
<evidence type="ECO:0000313" key="9">
    <source>
        <dbReference type="EMBL" id="SLN66011.1"/>
    </source>
</evidence>
<dbReference type="InterPro" id="IPR006143">
    <property type="entry name" value="RND_pump_MFP"/>
</dbReference>
<organism evidence="9 10">
    <name type="scientific">Oceanibacterium hippocampi</name>
    <dbReference type="NCBI Taxonomy" id="745714"/>
    <lineage>
        <taxon>Bacteria</taxon>
        <taxon>Pseudomonadati</taxon>
        <taxon>Pseudomonadota</taxon>
        <taxon>Alphaproteobacteria</taxon>
        <taxon>Sneathiellales</taxon>
        <taxon>Sneathiellaceae</taxon>
        <taxon>Oceanibacterium</taxon>
    </lineage>
</organism>
<keyword evidence="10" id="KW-1185">Reference proteome</keyword>
<dbReference type="Pfam" id="PF25919">
    <property type="entry name" value="BSH_CusB"/>
    <property type="match status" value="1"/>
</dbReference>
<dbReference type="FunFam" id="2.40.420.20:FF:000003">
    <property type="entry name" value="Cation efflux system protein cusB"/>
    <property type="match status" value="1"/>
</dbReference>
<evidence type="ECO:0000259" key="6">
    <source>
        <dbReference type="Pfam" id="PF25919"/>
    </source>
</evidence>
<feature type="domain" description="YtkA-like" evidence="5">
    <location>
        <begin position="39"/>
        <end position="115"/>
    </location>
</feature>
<evidence type="ECO:0000256" key="4">
    <source>
        <dbReference type="ARBA" id="ARBA00023065"/>
    </source>
</evidence>